<dbReference type="GO" id="GO:0043171">
    <property type="term" value="P:peptide catabolic process"/>
    <property type="evidence" value="ECO:0007669"/>
    <property type="project" value="TreeGrafter"/>
</dbReference>
<comment type="caution">
    <text evidence="3">The sequence shown here is derived from an EMBL/GenBank/DDBJ whole genome shotgun (WGS) entry which is preliminary data.</text>
</comment>
<organism evidence="3 4">
    <name type="scientific">Flavobacterium cerinum</name>
    <dbReference type="NCBI Taxonomy" id="2502784"/>
    <lineage>
        <taxon>Bacteria</taxon>
        <taxon>Pseudomonadati</taxon>
        <taxon>Bacteroidota</taxon>
        <taxon>Flavobacteriia</taxon>
        <taxon>Flavobacteriales</taxon>
        <taxon>Flavobacteriaceae</taxon>
        <taxon>Flavobacterium</taxon>
    </lineage>
</organism>
<evidence type="ECO:0000313" key="4">
    <source>
        <dbReference type="Proteomes" id="UP000287527"/>
    </source>
</evidence>
<evidence type="ECO:0000259" key="2">
    <source>
        <dbReference type="Pfam" id="PF01433"/>
    </source>
</evidence>
<protein>
    <submittedName>
        <fullName evidence="3">M1 family peptidase</fullName>
    </submittedName>
</protein>
<dbReference type="GO" id="GO:0042277">
    <property type="term" value="F:peptide binding"/>
    <property type="evidence" value="ECO:0007669"/>
    <property type="project" value="TreeGrafter"/>
</dbReference>
<dbReference type="InterPro" id="IPR050344">
    <property type="entry name" value="Peptidase_M1_aminopeptidases"/>
</dbReference>
<dbReference type="CDD" id="cd09604">
    <property type="entry name" value="M1_APN_like"/>
    <property type="match status" value="1"/>
</dbReference>
<feature type="chain" id="PRO_5019330449" evidence="1">
    <location>
        <begin position="19"/>
        <end position="750"/>
    </location>
</feature>
<dbReference type="EMBL" id="SBII01000012">
    <property type="protein sequence ID" value="RWW92301.1"/>
    <property type="molecule type" value="Genomic_DNA"/>
</dbReference>
<keyword evidence="1" id="KW-0732">Signal</keyword>
<proteinExistence type="predicted"/>
<name>A0A444GN70_9FLAO</name>
<accession>A0A444GN70</accession>
<dbReference type="AlphaFoldDB" id="A0A444GN70"/>
<gene>
    <name evidence="3" type="ORF">EPI11_15425</name>
</gene>
<reference evidence="3 4" key="1">
    <citation type="submission" date="2019-01" db="EMBL/GenBank/DDBJ databases">
        <title>Flavobacterium sp. nov.,isolated from freshwater.</title>
        <authorList>
            <person name="Zhang R."/>
            <person name="Du Z.-J."/>
        </authorList>
    </citation>
    <scope>NUCLEOTIDE SEQUENCE [LARGE SCALE GENOMIC DNA]</scope>
    <source>
        <strain evidence="3 4">1E403</strain>
    </source>
</reference>
<dbReference type="RefSeq" id="WP_128390882.1">
    <property type="nucleotide sequence ID" value="NZ_SBII01000012.1"/>
</dbReference>
<dbReference type="GO" id="GO:0016020">
    <property type="term" value="C:membrane"/>
    <property type="evidence" value="ECO:0007669"/>
    <property type="project" value="TreeGrafter"/>
</dbReference>
<dbReference type="PANTHER" id="PTHR11533">
    <property type="entry name" value="PROTEASE M1 ZINC METALLOPROTEASE"/>
    <property type="match status" value="1"/>
</dbReference>
<dbReference type="GO" id="GO:0005737">
    <property type="term" value="C:cytoplasm"/>
    <property type="evidence" value="ECO:0007669"/>
    <property type="project" value="TreeGrafter"/>
</dbReference>
<dbReference type="Gene3D" id="1.10.390.10">
    <property type="entry name" value="Neutral Protease Domain 2"/>
    <property type="match status" value="1"/>
</dbReference>
<evidence type="ECO:0000256" key="1">
    <source>
        <dbReference type="SAM" id="SignalP"/>
    </source>
</evidence>
<feature type="domain" description="Peptidase M1 membrane alanine aminopeptidase" evidence="2">
    <location>
        <begin position="372"/>
        <end position="570"/>
    </location>
</feature>
<dbReference type="GO" id="GO:0070006">
    <property type="term" value="F:metalloaminopeptidase activity"/>
    <property type="evidence" value="ECO:0007669"/>
    <property type="project" value="TreeGrafter"/>
</dbReference>
<dbReference type="GO" id="GO:0008270">
    <property type="term" value="F:zinc ion binding"/>
    <property type="evidence" value="ECO:0007669"/>
    <property type="project" value="InterPro"/>
</dbReference>
<dbReference type="SUPFAM" id="SSF55486">
    <property type="entry name" value="Metalloproteases ('zincins'), catalytic domain"/>
    <property type="match status" value="1"/>
</dbReference>
<keyword evidence="4" id="KW-1185">Reference proteome</keyword>
<dbReference type="PANTHER" id="PTHR11533:SF174">
    <property type="entry name" value="PUROMYCIN-SENSITIVE AMINOPEPTIDASE-RELATED"/>
    <property type="match status" value="1"/>
</dbReference>
<sequence>MKKSLYLLSILVSVQLTAQETPSQKREPGHGDINKFSQMYDLLATPNMFRTASGAPGPAYYQQQADYKMDIELDDKNTKLYGKETITYHNNSPENLEYLWVQLDQNINTKDSKSKLVESQKMDPAYKPDDFSRRFMEDNFAGGFNLEYVQDANGKPMKYVVNQTMMRIDLPAPLKSGEKISFSIKWWYNINNYQVVGGRSGYEHFNKDNNNLYVIAQFYPRMAVYNDVEGWQNMQFWGAGEFALPFGNFEVSITVPADHIMDGTGDLTNRAEVLTAEQLKRYQLAEKTFDKPVVIVTQDEAEKSEKGFSDKKKTWKFNAKNVRDFAFSTSRKFIYDAMAVKLSEKTVMAISLYPKEANPLWGETSTKVVAHTLKTYSKYTFDYPYPKAISVSAEDQGMEYPMICWNYGRPDEKGFVSDRIKYGNTSVIIHEVGHNFFPMIVNSDERQWTWMDEGLNTFLEYLAEQEYMPNYPSSRGPAAKIVPYMSGDQKFLEPIMTNSEAIHQFGANAYAKPATGLNILREVIMGRELFDHAFKTYAMRWKFKHPTPEDFFRTMEDASAVDLDWFWRGWFYTTDYVDLGIKEVKQYYVTEKQPEEMKDHAVKKGRFGQDKGPFVYMVAEGSDSNKKEKKALATADVKLLDSYLKEKFSAEERAKLKSPKYFYEVTFDRPGDMLMPIIVELTFEDGTTEMNTFPVQIWRKNNQTASRVFATEKAVKKIVIDPKLQTADIDVTNNTWPKEAGNSKFDQFGG</sequence>
<dbReference type="Proteomes" id="UP000287527">
    <property type="component" value="Unassembled WGS sequence"/>
</dbReference>
<feature type="signal peptide" evidence="1">
    <location>
        <begin position="1"/>
        <end position="18"/>
    </location>
</feature>
<dbReference type="InterPro" id="IPR014782">
    <property type="entry name" value="Peptidase_M1_dom"/>
</dbReference>
<evidence type="ECO:0000313" key="3">
    <source>
        <dbReference type="EMBL" id="RWW92301.1"/>
    </source>
</evidence>
<dbReference type="Pfam" id="PF01433">
    <property type="entry name" value="Peptidase_M1"/>
    <property type="match status" value="1"/>
</dbReference>
<dbReference type="GO" id="GO:0005615">
    <property type="term" value="C:extracellular space"/>
    <property type="evidence" value="ECO:0007669"/>
    <property type="project" value="TreeGrafter"/>
</dbReference>
<dbReference type="OrthoDB" id="9814383at2"/>
<dbReference type="InterPro" id="IPR027268">
    <property type="entry name" value="Peptidase_M4/M1_CTD_sf"/>
</dbReference>